<organism evidence="1 2">
    <name type="scientific">Gossypium barbadense</name>
    <name type="common">Sea Island cotton</name>
    <name type="synonym">Hibiscus barbadensis</name>
    <dbReference type="NCBI Taxonomy" id="3634"/>
    <lineage>
        <taxon>Eukaryota</taxon>
        <taxon>Viridiplantae</taxon>
        <taxon>Streptophyta</taxon>
        <taxon>Embryophyta</taxon>
        <taxon>Tracheophyta</taxon>
        <taxon>Spermatophyta</taxon>
        <taxon>Magnoliopsida</taxon>
        <taxon>eudicotyledons</taxon>
        <taxon>Gunneridae</taxon>
        <taxon>Pentapetalae</taxon>
        <taxon>rosids</taxon>
        <taxon>malvids</taxon>
        <taxon>Malvales</taxon>
        <taxon>Malvaceae</taxon>
        <taxon>Malvoideae</taxon>
        <taxon>Gossypium</taxon>
    </lineage>
</organism>
<name>A0A2P5XRK7_GOSBA</name>
<sequence>MASCEECQERHLDAGHWEQCPGEEEDGMRALRNRSLSKEMLELSGLSQQITLSSTTSMVDWLEKTIRILKKDNLESLVIRRAVLEWLLETTTALLMRSMACRTNEVHDGSMVEALVAMAALDGVQVHHLGSRCFACD</sequence>
<reference evidence="1 2" key="1">
    <citation type="submission" date="2015-01" db="EMBL/GenBank/DDBJ databases">
        <title>Genome of allotetraploid Gossypium barbadense reveals genomic plasticity and fiber elongation in cotton evolution.</title>
        <authorList>
            <person name="Chen X."/>
            <person name="Liu X."/>
            <person name="Zhao B."/>
            <person name="Zheng H."/>
            <person name="Hu Y."/>
            <person name="Lu G."/>
            <person name="Yang C."/>
            <person name="Chen J."/>
            <person name="Shan C."/>
            <person name="Zhang L."/>
            <person name="Zhou Y."/>
            <person name="Wang L."/>
            <person name="Guo W."/>
            <person name="Bai Y."/>
            <person name="Ruan J."/>
            <person name="Shangguan X."/>
            <person name="Mao Y."/>
            <person name="Jiang J."/>
            <person name="Zhu Y."/>
            <person name="Lei J."/>
            <person name="Kang H."/>
            <person name="Chen S."/>
            <person name="He X."/>
            <person name="Wang R."/>
            <person name="Wang Y."/>
            <person name="Chen J."/>
            <person name="Wang L."/>
            <person name="Yu S."/>
            <person name="Wang B."/>
            <person name="Wei J."/>
            <person name="Song S."/>
            <person name="Lu X."/>
            <person name="Gao Z."/>
            <person name="Gu W."/>
            <person name="Deng X."/>
            <person name="Ma D."/>
            <person name="Wang S."/>
            <person name="Liang W."/>
            <person name="Fang L."/>
            <person name="Cai C."/>
            <person name="Zhu X."/>
            <person name="Zhou B."/>
            <person name="Zhang Y."/>
            <person name="Chen Z."/>
            <person name="Xu S."/>
            <person name="Zhu R."/>
            <person name="Wang S."/>
            <person name="Zhang T."/>
            <person name="Zhao G."/>
        </authorList>
    </citation>
    <scope>NUCLEOTIDE SEQUENCE [LARGE SCALE GENOMIC DNA]</scope>
    <source>
        <strain evidence="2">cv. Xinhai21</strain>
        <tissue evidence="1">Leaf</tissue>
    </source>
</reference>
<dbReference type="AlphaFoldDB" id="A0A2P5XRK7"/>
<proteinExistence type="predicted"/>
<evidence type="ECO:0000313" key="2">
    <source>
        <dbReference type="Proteomes" id="UP000239757"/>
    </source>
</evidence>
<evidence type="ECO:0000313" key="1">
    <source>
        <dbReference type="EMBL" id="PPS05967.1"/>
    </source>
</evidence>
<dbReference type="Proteomes" id="UP000239757">
    <property type="component" value="Unassembled WGS sequence"/>
</dbReference>
<accession>A0A2P5XRK7</accession>
<dbReference type="EMBL" id="KZ664365">
    <property type="protein sequence ID" value="PPS05967.1"/>
    <property type="molecule type" value="Genomic_DNA"/>
</dbReference>
<gene>
    <name evidence="1" type="ORF">GOBAR_AA14668</name>
</gene>
<protein>
    <submittedName>
        <fullName evidence="1">Uncharacterized protein</fullName>
    </submittedName>
</protein>